<dbReference type="Proteomes" id="UP000799438">
    <property type="component" value="Unassembled WGS sequence"/>
</dbReference>
<protein>
    <submittedName>
        <fullName evidence="3">Uncharacterized protein</fullName>
    </submittedName>
</protein>
<dbReference type="Gene3D" id="3.40.50.12030">
    <property type="entry name" value="Uncharacterised protein family UPF0261, NC domain"/>
    <property type="match status" value="1"/>
</dbReference>
<feature type="domain" description="UPF0261" evidence="2">
    <location>
        <begin position="195"/>
        <end position="417"/>
    </location>
</feature>
<dbReference type="PANTHER" id="PTHR31862">
    <property type="entry name" value="UPF0261 DOMAIN PROTEIN (AFU_ORTHOLOGUE AFUA_1G10120)"/>
    <property type="match status" value="1"/>
</dbReference>
<dbReference type="InterPro" id="IPR056778">
    <property type="entry name" value="UPF0261_C"/>
</dbReference>
<dbReference type="InterPro" id="IPR008322">
    <property type="entry name" value="UPF0261"/>
</dbReference>
<dbReference type="RefSeq" id="XP_033395275.1">
    <property type="nucleotide sequence ID" value="XM_033537211.1"/>
</dbReference>
<dbReference type="NCBIfam" id="NF002674">
    <property type="entry name" value="PRK02399.1-2"/>
    <property type="match status" value="1"/>
</dbReference>
<dbReference type="Pfam" id="PF06792">
    <property type="entry name" value="UPF0261"/>
    <property type="match status" value="1"/>
</dbReference>
<evidence type="ECO:0000259" key="1">
    <source>
        <dbReference type="Pfam" id="PF06792"/>
    </source>
</evidence>
<dbReference type="CDD" id="cd15488">
    <property type="entry name" value="Tm-1-like"/>
    <property type="match status" value="1"/>
</dbReference>
<dbReference type="GeneID" id="54294707"/>
<dbReference type="InterPro" id="IPR044122">
    <property type="entry name" value="UPF0261_N"/>
</dbReference>
<name>A0A6A6B607_9PEZI</name>
<proteinExistence type="predicted"/>
<dbReference type="Pfam" id="PF23189">
    <property type="entry name" value="UPF0261_C"/>
    <property type="match status" value="1"/>
</dbReference>
<gene>
    <name evidence="3" type="ORF">K452DRAFT_232188</name>
</gene>
<evidence type="ECO:0000313" key="3">
    <source>
        <dbReference type="EMBL" id="KAF2139562.1"/>
    </source>
</evidence>
<organism evidence="3 4">
    <name type="scientific">Aplosporella prunicola CBS 121167</name>
    <dbReference type="NCBI Taxonomy" id="1176127"/>
    <lineage>
        <taxon>Eukaryota</taxon>
        <taxon>Fungi</taxon>
        <taxon>Dikarya</taxon>
        <taxon>Ascomycota</taxon>
        <taxon>Pezizomycotina</taxon>
        <taxon>Dothideomycetes</taxon>
        <taxon>Dothideomycetes incertae sedis</taxon>
        <taxon>Botryosphaeriales</taxon>
        <taxon>Aplosporellaceae</taxon>
        <taxon>Aplosporella</taxon>
    </lineage>
</organism>
<sequence>MPRVVLLGTCDTKLDELLYTRARILSHPNTTVELIDAGRTPTAHEAITIPQSQLLTQHAPADAPAADASTLSRGALNKHMAACAANYLKHALRAADSPPIHGIISLGGSGGTSLAAAAMHTALPLGFPKLIVSTIASGDTGPVVGEADITLMYSVVDVAGLNDLLQSVLDNAAGAIAGMAAAYAVRSSQPPAPRKARIGITMFGVTTPCVERILKHYAAHYSGSISPPYVFHATGHGGRAMEALIARNGLDGVLDLTTTELCDLYAGGAMAATPARLDAAATAALPCILSLGACDMVNFGPRDTVPERYAARRLFEHNSSVTLMRTNVDECRAVGEFVARKLRCAKAPQRVQVWVPRGGVSALAVPDGPFADSQADEALFRAVNEGLADSGIDVVEDERAINDEGFAVDVAEEMARLLELEKDN</sequence>
<dbReference type="PANTHER" id="PTHR31862:SF1">
    <property type="entry name" value="UPF0261 DOMAIN PROTEIN (AFU_ORTHOLOGUE AFUA_1G10120)"/>
    <property type="match status" value="1"/>
</dbReference>
<dbReference type="Gene3D" id="3.40.50.12020">
    <property type="entry name" value="Uncharacterised protein family UPF0261, NN domain"/>
    <property type="match status" value="1"/>
</dbReference>
<reference evidence="3" key="1">
    <citation type="journal article" date="2020" name="Stud. Mycol.">
        <title>101 Dothideomycetes genomes: a test case for predicting lifestyles and emergence of pathogens.</title>
        <authorList>
            <person name="Haridas S."/>
            <person name="Albert R."/>
            <person name="Binder M."/>
            <person name="Bloem J."/>
            <person name="Labutti K."/>
            <person name="Salamov A."/>
            <person name="Andreopoulos B."/>
            <person name="Baker S."/>
            <person name="Barry K."/>
            <person name="Bills G."/>
            <person name="Bluhm B."/>
            <person name="Cannon C."/>
            <person name="Castanera R."/>
            <person name="Culley D."/>
            <person name="Daum C."/>
            <person name="Ezra D."/>
            <person name="Gonzalez J."/>
            <person name="Henrissat B."/>
            <person name="Kuo A."/>
            <person name="Liang C."/>
            <person name="Lipzen A."/>
            <person name="Lutzoni F."/>
            <person name="Magnuson J."/>
            <person name="Mondo S."/>
            <person name="Nolan M."/>
            <person name="Ohm R."/>
            <person name="Pangilinan J."/>
            <person name="Park H.-J."/>
            <person name="Ramirez L."/>
            <person name="Alfaro M."/>
            <person name="Sun H."/>
            <person name="Tritt A."/>
            <person name="Yoshinaga Y."/>
            <person name="Zwiers L.-H."/>
            <person name="Turgeon B."/>
            <person name="Goodwin S."/>
            <person name="Spatafora J."/>
            <person name="Crous P."/>
            <person name="Grigoriev I."/>
        </authorList>
    </citation>
    <scope>NUCLEOTIDE SEQUENCE</scope>
    <source>
        <strain evidence="3">CBS 121167</strain>
    </source>
</reference>
<keyword evidence="4" id="KW-1185">Reference proteome</keyword>
<dbReference type="OrthoDB" id="10264588at2759"/>
<dbReference type="EMBL" id="ML995492">
    <property type="protein sequence ID" value="KAF2139562.1"/>
    <property type="molecule type" value="Genomic_DNA"/>
</dbReference>
<dbReference type="AlphaFoldDB" id="A0A6A6B607"/>
<evidence type="ECO:0000259" key="2">
    <source>
        <dbReference type="Pfam" id="PF23189"/>
    </source>
</evidence>
<feature type="domain" description="UPF0261" evidence="1">
    <location>
        <begin position="2"/>
        <end position="183"/>
    </location>
</feature>
<dbReference type="InterPro" id="IPR051353">
    <property type="entry name" value="Tobamovirus_resist_UPF0261"/>
</dbReference>
<evidence type="ECO:0000313" key="4">
    <source>
        <dbReference type="Proteomes" id="UP000799438"/>
    </source>
</evidence>
<dbReference type="PIRSF" id="PIRSF033271">
    <property type="entry name" value="UCP033271"/>
    <property type="match status" value="1"/>
</dbReference>
<accession>A0A6A6B607</accession>